<accession>R9P3P7</accession>
<evidence type="ECO:0000313" key="1">
    <source>
        <dbReference type="EMBL" id="GAC96078.1"/>
    </source>
</evidence>
<dbReference type="Proteomes" id="UP000014071">
    <property type="component" value="Unassembled WGS sequence"/>
</dbReference>
<protein>
    <submittedName>
        <fullName evidence="1">Developmental regulator FlbA</fullName>
    </submittedName>
</protein>
<dbReference type="GeneID" id="24108944"/>
<dbReference type="AlphaFoldDB" id="R9P3P7"/>
<dbReference type="RefSeq" id="XP_012189665.1">
    <property type="nucleotide sequence ID" value="XM_012334275.1"/>
</dbReference>
<dbReference type="EMBL" id="DF238800">
    <property type="protein sequence ID" value="GAC96078.1"/>
    <property type="molecule type" value="Genomic_DNA"/>
</dbReference>
<gene>
    <name evidence="1" type="ORF">PHSY_003657</name>
</gene>
<proteinExistence type="predicted"/>
<keyword evidence="2" id="KW-1185">Reference proteome</keyword>
<name>R9P3P7_PSEHS</name>
<organism evidence="1 2">
    <name type="scientific">Pseudozyma hubeiensis (strain SY62)</name>
    <name type="common">Yeast</name>
    <dbReference type="NCBI Taxonomy" id="1305764"/>
    <lineage>
        <taxon>Eukaryota</taxon>
        <taxon>Fungi</taxon>
        <taxon>Dikarya</taxon>
        <taxon>Basidiomycota</taxon>
        <taxon>Ustilaginomycotina</taxon>
        <taxon>Ustilaginomycetes</taxon>
        <taxon>Ustilaginales</taxon>
        <taxon>Ustilaginaceae</taxon>
        <taxon>Pseudozyma</taxon>
    </lineage>
</organism>
<sequence length="129" mass="14979">MCISGLFPIRELTMLPGARYQEHRFTPYLTLFRRKELPNRSIRQTLPLPCFRLLQRILDLVLALISPDSRRQRSLPAAQLLRRASVPTYRQAFFSVAIRKHRIGKSQRATLPTSAPTSNRALQIRCRHS</sequence>
<reference evidence="2" key="1">
    <citation type="journal article" date="2013" name="Genome Announc.">
        <title>Draft genome sequence of the basidiomycetous yeast-like fungus Pseudozyma hubeiensis SY62, which produces an abundant amount of the biosurfactant mannosylerythritol lipids.</title>
        <authorList>
            <person name="Konishi M."/>
            <person name="Hatada Y."/>
            <person name="Horiuchi J."/>
        </authorList>
    </citation>
    <scope>NUCLEOTIDE SEQUENCE [LARGE SCALE GENOMIC DNA]</scope>
    <source>
        <strain evidence="2">SY62</strain>
    </source>
</reference>
<evidence type="ECO:0000313" key="2">
    <source>
        <dbReference type="Proteomes" id="UP000014071"/>
    </source>
</evidence>
<dbReference type="HOGENOM" id="CLU_1949770_0_0_1"/>